<gene>
    <name evidence="8" type="primary">mmgC_1</name>
    <name evidence="8" type="ORF">BHE75_01296</name>
</gene>
<dbReference type="EC" id="1.3.99.-" evidence="8"/>
<dbReference type="InterPro" id="IPR009100">
    <property type="entry name" value="AcylCoA_DH/oxidase_NM_dom_sf"/>
</dbReference>
<comment type="similarity">
    <text evidence="2">Belongs to the acyl-CoA dehydrogenase family.</text>
</comment>
<dbReference type="SUPFAM" id="SSF56645">
    <property type="entry name" value="Acyl-CoA dehydrogenase NM domain-like"/>
    <property type="match status" value="1"/>
</dbReference>
<dbReference type="PANTHER" id="PTHR43884:SF20">
    <property type="entry name" value="ACYL-COA DEHYDROGENASE FADE28"/>
    <property type="match status" value="1"/>
</dbReference>
<keyword evidence="5 8" id="KW-0560">Oxidoreductase</keyword>
<evidence type="ECO:0000256" key="1">
    <source>
        <dbReference type="ARBA" id="ARBA00001974"/>
    </source>
</evidence>
<reference evidence="8 9" key="1">
    <citation type="submission" date="2016-09" db="EMBL/GenBank/DDBJ databases">
        <title>Metabolic pathway, cell adaptation mechanisms and a novel monoxygenase revealed through proteogenomic-transcription analysis of a Sphingomonas haloaromaticamans strain degrading the fungicide ortho-phenylphenol.</title>
        <authorList>
            <person name="Perruchon C."/>
            <person name="Papadopoulou E.S."/>
            <person name="Rousidou C."/>
            <person name="Vasileiadis S."/>
            <person name="Tanou G."/>
            <person name="Amoutzias G."/>
            <person name="Molassiotis A."/>
            <person name="Karpouzas D.G."/>
        </authorList>
    </citation>
    <scope>NUCLEOTIDE SEQUENCE [LARGE SCALE GENOMIC DNA]</scope>
    <source>
        <strain evidence="8 9">P3</strain>
    </source>
</reference>
<accession>A0A1S1HCY6</accession>
<dbReference type="SUPFAM" id="SSF47203">
    <property type="entry name" value="Acyl-CoA dehydrogenase C-terminal domain-like"/>
    <property type="match status" value="1"/>
</dbReference>
<evidence type="ECO:0000259" key="6">
    <source>
        <dbReference type="Pfam" id="PF00441"/>
    </source>
</evidence>
<evidence type="ECO:0000256" key="3">
    <source>
        <dbReference type="ARBA" id="ARBA00022630"/>
    </source>
</evidence>
<evidence type="ECO:0000313" key="8">
    <source>
        <dbReference type="EMBL" id="OHT19311.1"/>
    </source>
</evidence>
<evidence type="ECO:0000256" key="5">
    <source>
        <dbReference type="ARBA" id="ARBA00023002"/>
    </source>
</evidence>
<dbReference type="InterPro" id="IPR037069">
    <property type="entry name" value="AcylCoA_DH/ox_N_sf"/>
</dbReference>
<dbReference type="Gene3D" id="1.10.540.10">
    <property type="entry name" value="Acyl-CoA dehydrogenase/oxidase, N-terminal domain"/>
    <property type="match status" value="1"/>
</dbReference>
<evidence type="ECO:0000313" key="9">
    <source>
        <dbReference type="Proteomes" id="UP000179467"/>
    </source>
</evidence>
<dbReference type="InterPro" id="IPR009075">
    <property type="entry name" value="AcylCo_DH/oxidase_C"/>
</dbReference>
<keyword evidence="9" id="KW-1185">Reference proteome</keyword>
<dbReference type="InterPro" id="IPR046373">
    <property type="entry name" value="Acyl-CoA_Oxase/DH_mid-dom_sf"/>
</dbReference>
<dbReference type="EMBL" id="MIPT01000001">
    <property type="protein sequence ID" value="OHT19311.1"/>
    <property type="molecule type" value="Genomic_DNA"/>
</dbReference>
<dbReference type="InterPro" id="IPR036250">
    <property type="entry name" value="AcylCo_DH-like_C"/>
</dbReference>
<evidence type="ECO:0000256" key="2">
    <source>
        <dbReference type="ARBA" id="ARBA00009347"/>
    </source>
</evidence>
<feature type="domain" description="Acyl-CoA dehydrogenase/oxidase N-terminal" evidence="7">
    <location>
        <begin position="6"/>
        <end position="117"/>
    </location>
</feature>
<dbReference type="Gene3D" id="1.20.140.10">
    <property type="entry name" value="Butyryl-CoA Dehydrogenase, subunit A, domain 3"/>
    <property type="match status" value="1"/>
</dbReference>
<comment type="caution">
    <text evidence="8">The sequence shown here is derived from an EMBL/GenBank/DDBJ whole genome shotgun (WGS) entry which is preliminary data.</text>
</comment>
<name>A0A1S1HCY6_9SPHN</name>
<dbReference type="Gene3D" id="2.40.110.10">
    <property type="entry name" value="Butyryl-CoA Dehydrogenase, subunit A, domain 2"/>
    <property type="match status" value="1"/>
</dbReference>
<sequence length="375" mass="39458">MSFAFTEEQAMLREMAARFVEEVGGSQAVRAAAASEPGHDPAVWRQMVELGWSGIIVPESAGGLGLGQIELSILAAACGRALLPSPLIATMLAARALSIAGDEEQCARWLPPIARGEITATVALTHPEGRHLPGDVGVRLRREGQDCVLDGAAGFVLDGHVADLLLVAARDGEAIRFVAIPAATEGLAATRQNSIDIGRAVARIDLTAVRAGPEAVLPGDAFEALLLHANATLAAEQMGAAAAALDRTVDYARQRIQFGQPIGAFQAVKHALADLALLVEAAESAVWYAAAVADQRPEELPIAAATAKLMASDALSRCAADMIHYHGGIGFTWEHDAHLYFRRARAAAGLFGDTDRQLAIIEDGMTTDREMLRAA</sequence>
<dbReference type="GO" id="GO:0050660">
    <property type="term" value="F:flavin adenine dinucleotide binding"/>
    <property type="evidence" value="ECO:0007669"/>
    <property type="project" value="InterPro"/>
</dbReference>
<dbReference type="AlphaFoldDB" id="A0A1S1HCY6"/>
<dbReference type="CDD" id="cd00567">
    <property type="entry name" value="ACAD"/>
    <property type="match status" value="1"/>
</dbReference>
<dbReference type="Pfam" id="PF00441">
    <property type="entry name" value="Acyl-CoA_dh_1"/>
    <property type="match status" value="1"/>
</dbReference>
<proteinExistence type="inferred from homology"/>
<dbReference type="GO" id="GO:0003995">
    <property type="term" value="F:acyl-CoA dehydrogenase activity"/>
    <property type="evidence" value="ECO:0007669"/>
    <property type="project" value="TreeGrafter"/>
</dbReference>
<keyword evidence="3" id="KW-0285">Flavoprotein</keyword>
<dbReference type="RefSeq" id="WP_070933183.1">
    <property type="nucleotide sequence ID" value="NZ_MIPT01000001.1"/>
</dbReference>
<comment type="cofactor">
    <cofactor evidence="1">
        <name>FAD</name>
        <dbReference type="ChEBI" id="CHEBI:57692"/>
    </cofactor>
</comment>
<evidence type="ECO:0000256" key="4">
    <source>
        <dbReference type="ARBA" id="ARBA00022827"/>
    </source>
</evidence>
<feature type="domain" description="Acyl-CoA dehydrogenase/oxidase C-terminal" evidence="6">
    <location>
        <begin position="226"/>
        <end position="365"/>
    </location>
</feature>
<organism evidence="8 9">
    <name type="scientific">Edaphosphingomonas haloaromaticamans</name>
    <dbReference type="NCBI Taxonomy" id="653954"/>
    <lineage>
        <taxon>Bacteria</taxon>
        <taxon>Pseudomonadati</taxon>
        <taxon>Pseudomonadota</taxon>
        <taxon>Alphaproteobacteria</taxon>
        <taxon>Sphingomonadales</taxon>
        <taxon>Rhizorhabdaceae</taxon>
        <taxon>Edaphosphingomonas</taxon>
    </lineage>
</organism>
<dbReference type="Pfam" id="PF02771">
    <property type="entry name" value="Acyl-CoA_dh_N"/>
    <property type="match status" value="1"/>
</dbReference>
<dbReference type="Proteomes" id="UP000179467">
    <property type="component" value="Unassembled WGS sequence"/>
</dbReference>
<protein>
    <submittedName>
        <fullName evidence="8">Acyl-CoA dehydrogenase</fullName>
        <ecNumber evidence="8">1.3.99.-</ecNumber>
    </submittedName>
</protein>
<dbReference type="InterPro" id="IPR013786">
    <property type="entry name" value="AcylCoA_DH/ox_N"/>
</dbReference>
<dbReference type="PANTHER" id="PTHR43884">
    <property type="entry name" value="ACYL-COA DEHYDROGENASE"/>
    <property type="match status" value="1"/>
</dbReference>
<evidence type="ECO:0000259" key="7">
    <source>
        <dbReference type="Pfam" id="PF02771"/>
    </source>
</evidence>
<dbReference type="OrthoDB" id="7328575at2"/>
<keyword evidence="4" id="KW-0274">FAD</keyword>